<comment type="caution">
    <text evidence="2">The sequence shown here is derived from an EMBL/GenBank/DDBJ whole genome shotgun (WGS) entry which is preliminary data.</text>
</comment>
<evidence type="ECO:0000313" key="2">
    <source>
        <dbReference type="EMBL" id="KIU01473.1"/>
    </source>
</evidence>
<feature type="non-terminal residue" evidence="2">
    <location>
        <position position="1"/>
    </location>
</feature>
<dbReference type="Proteomes" id="UP000032274">
    <property type="component" value="Unassembled WGS sequence"/>
</dbReference>
<proteinExistence type="predicted"/>
<evidence type="ECO:0000313" key="3">
    <source>
        <dbReference type="Proteomes" id="UP000032274"/>
    </source>
</evidence>
<feature type="region of interest" description="Disordered" evidence="1">
    <location>
        <begin position="44"/>
        <end position="84"/>
    </location>
</feature>
<evidence type="ECO:0000256" key="1">
    <source>
        <dbReference type="SAM" id="MobiDB-lite"/>
    </source>
</evidence>
<dbReference type="EMBL" id="JXIG01000314">
    <property type="protein sequence ID" value="KIU01473.1"/>
    <property type="molecule type" value="Genomic_DNA"/>
</dbReference>
<name>A0AA40MJD1_STAAU</name>
<sequence>LPVAEAGDVRTGPRSRAGILHMLRESGRDARADASRRGCSRRCGSRRFKERPGGDSRNVKGTLACRTAGPPRGRRGLPALAREG</sequence>
<accession>A0AA40MJD1</accession>
<gene>
    <name evidence="2" type="ORF">QU38_01435</name>
</gene>
<organism evidence="2 3">
    <name type="scientific">Staphylococcus aureus</name>
    <dbReference type="NCBI Taxonomy" id="1280"/>
    <lineage>
        <taxon>Bacteria</taxon>
        <taxon>Bacillati</taxon>
        <taxon>Bacillota</taxon>
        <taxon>Bacilli</taxon>
        <taxon>Bacillales</taxon>
        <taxon>Staphylococcaceae</taxon>
        <taxon>Staphylococcus</taxon>
    </lineage>
</organism>
<dbReference type="AlphaFoldDB" id="A0AA40MJD1"/>
<reference evidence="2 3" key="1">
    <citation type="submission" date="2015-01" db="EMBL/GenBank/DDBJ databases">
        <title>Characterization of Swiss Staphylococcus aureus strains involved in food poisoning.</title>
        <authorList>
            <person name="Crovadore J."/>
            <person name="Chablais R."/>
            <person name="Tonacini J."/>
            <person name="Schnyder B."/>
            <person name="Lefort F."/>
        </authorList>
    </citation>
    <scope>NUCLEOTIDE SEQUENCE [LARGE SCALE GENOMIC DNA]</scope>
    <source>
        <strain evidence="2 3">SA-120</strain>
    </source>
</reference>
<protein>
    <submittedName>
        <fullName evidence="2">Uncharacterized protein</fullName>
    </submittedName>
</protein>